<feature type="transmembrane region" description="Helical" evidence="2">
    <location>
        <begin position="223"/>
        <end position="240"/>
    </location>
</feature>
<feature type="transmembrane region" description="Helical" evidence="2">
    <location>
        <begin position="655"/>
        <end position="674"/>
    </location>
</feature>
<feature type="transmembrane region" description="Helical" evidence="2">
    <location>
        <begin position="815"/>
        <end position="833"/>
    </location>
</feature>
<feature type="transmembrane region" description="Helical" evidence="2">
    <location>
        <begin position="6"/>
        <end position="34"/>
    </location>
</feature>
<evidence type="ECO:0000313" key="3">
    <source>
        <dbReference type="EMBL" id="TWH03645.1"/>
    </source>
</evidence>
<keyword evidence="2" id="KW-0472">Membrane</keyword>
<keyword evidence="2" id="KW-0812">Transmembrane</keyword>
<protein>
    <submittedName>
        <fullName evidence="3">Putative membrane protein DUF2339</fullName>
    </submittedName>
</protein>
<feature type="compositionally biased region" description="Low complexity" evidence="1">
    <location>
        <begin position="99"/>
        <end position="110"/>
    </location>
</feature>
<gene>
    <name evidence="3" type="ORF">L613_007900000110</name>
</gene>
<keyword evidence="4" id="KW-1185">Reference proteome</keyword>
<dbReference type="InterPro" id="IPR019286">
    <property type="entry name" value="DUF2339_TM"/>
</dbReference>
<evidence type="ECO:0000313" key="4">
    <source>
        <dbReference type="Proteomes" id="UP000321583"/>
    </source>
</evidence>
<feature type="transmembrane region" description="Helical" evidence="2">
    <location>
        <begin position="631"/>
        <end position="649"/>
    </location>
</feature>
<feature type="transmembrane region" description="Helical" evidence="2">
    <location>
        <begin position="377"/>
        <end position="398"/>
    </location>
</feature>
<accession>A0A562D1S8</accession>
<comment type="caution">
    <text evidence="3">The sequence shown here is derived from an EMBL/GenBank/DDBJ whole genome shotgun (WGS) entry which is preliminary data.</text>
</comment>
<feature type="transmembrane region" description="Helical" evidence="2">
    <location>
        <begin position="321"/>
        <end position="339"/>
    </location>
</feature>
<feature type="transmembrane region" description="Helical" evidence="2">
    <location>
        <begin position="753"/>
        <end position="775"/>
    </location>
</feature>
<feature type="transmembrane region" description="Helical" evidence="2">
    <location>
        <begin position="351"/>
        <end position="371"/>
    </location>
</feature>
<reference evidence="3 4" key="1">
    <citation type="submission" date="2019-07" db="EMBL/GenBank/DDBJ databases">
        <title>Genome sequencing of lignin-degrading bacterial isolates.</title>
        <authorList>
            <person name="Gladden J."/>
        </authorList>
    </citation>
    <scope>NUCLEOTIDE SEQUENCE [LARGE SCALE GENOMIC DNA]</scope>
    <source>
        <strain evidence="3 4">J19</strain>
    </source>
</reference>
<feature type="transmembrane region" description="Helical" evidence="2">
    <location>
        <begin position="459"/>
        <end position="476"/>
    </location>
</feature>
<feature type="region of interest" description="Disordered" evidence="1">
    <location>
        <begin position="84"/>
        <end position="110"/>
    </location>
</feature>
<feature type="transmembrane region" description="Helical" evidence="2">
    <location>
        <begin position="568"/>
        <end position="587"/>
    </location>
</feature>
<feature type="transmembrane region" description="Helical" evidence="2">
    <location>
        <begin position="430"/>
        <end position="447"/>
    </location>
</feature>
<organism evidence="3 4">
    <name type="scientific">Pseudoxanthomonas taiwanensis J19</name>
    <dbReference type="NCBI Taxonomy" id="935569"/>
    <lineage>
        <taxon>Bacteria</taxon>
        <taxon>Pseudomonadati</taxon>
        <taxon>Pseudomonadota</taxon>
        <taxon>Gammaproteobacteria</taxon>
        <taxon>Lysobacterales</taxon>
        <taxon>Lysobacteraceae</taxon>
        <taxon>Pseudoxanthomonas</taxon>
    </lineage>
</organism>
<feature type="transmembrane region" description="Helical" evidence="2">
    <location>
        <begin position="191"/>
        <end position="211"/>
    </location>
</feature>
<feature type="transmembrane region" description="Helical" evidence="2">
    <location>
        <begin position="839"/>
        <end position="862"/>
    </location>
</feature>
<feature type="transmembrane region" description="Helical" evidence="2">
    <location>
        <begin position="269"/>
        <end position="288"/>
    </location>
</feature>
<feature type="transmembrane region" description="Helical" evidence="2">
    <location>
        <begin position="134"/>
        <end position="154"/>
    </location>
</feature>
<evidence type="ECO:0000256" key="1">
    <source>
        <dbReference type="SAM" id="MobiDB-lite"/>
    </source>
</evidence>
<evidence type="ECO:0000256" key="2">
    <source>
        <dbReference type="SAM" id="Phobius"/>
    </source>
</evidence>
<dbReference type="Pfam" id="PF10101">
    <property type="entry name" value="DUF2339"/>
    <property type="match status" value="1"/>
</dbReference>
<dbReference type="PANTHER" id="PTHR38434">
    <property type="entry name" value="BLL2549 PROTEIN"/>
    <property type="match status" value="1"/>
</dbReference>
<feature type="transmembrane region" description="Helical" evidence="2">
    <location>
        <begin position="160"/>
        <end position="179"/>
    </location>
</feature>
<feature type="transmembrane region" description="Helical" evidence="2">
    <location>
        <begin position="695"/>
        <end position="712"/>
    </location>
</feature>
<feature type="transmembrane region" description="Helical" evidence="2">
    <location>
        <begin position="245"/>
        <end position="263"/>
    </location>
</feature>
<dbReference type="EMBL" id="VLJS01000112">
    <property type="protein sequence ID" value="TWH03645.1"/>
    <property type="molecule type" value="Genomic_DNA"/>
</dbReference>
<feature type="transmembrane region" description="Helical" evidence="2">
    <location>
        <begin position="599"/>
        <end position="619"/>
    </location>
</feature>
<feature type="transmembrane region" description="Helical" evidence="2">
    <location>
        <begin position="724"/>
        <end position="746"/>
    </location>
</feature>
<dbReference type="PANTHER" id="PTHR38434:SF1">
    <property type="entry name" value="BLL2549 PROTEIN"/>
    <property type="match status" value="1"/>
</dbReference>
<feature type="transmembrane region" description="Helical" evidence="2">
    <location>
        <begin position="787"/>
        <end position="808"/>
    </location>
</feature>
<dbReference type="Proteomes" id="UP000321583">
    <property type="component" value="Unassembled WGS sequence"/>
</dbReference>
<dbReference type="AlphaFoldDB" id="A0A562D1S8"/>
<keyword evidence="2" id="KW-1133">Transmembrane helix</keyword>
<name>A0A562D1S8_9GAMM</name>
<proteinExistence type="predicted"/>
<feature type="transmembrane region" description="Helical" evidence="2">
    <location>
        <begin position="405"/>
        <end position="424"/>
    </location>
</feature>
<sequence length="876" mass="91134">MTGDSLEAIIVLVVLAVLAVPVLLGVLGLAVLGLRRRVAELERALAALRPPAPTGMAASPPPAEAAHAPAAAAGSVAAPVPSTAAGLRPSAAPPPLPPAGTAAAHAGGDAGAPRVPAENVLLRVVKRWFTVGNVPVKIGVLVALAGVAALLKYASDQGLLQLPVALRLSAVAAAALLALGFAWRRREGNRVFALSVQGGAIGTLLLVVFASSRLYGLVDAGPAFALSVVLVAGAALLAVLQNAQALAAFALLAGFLAPVWLSTGGGNHVALFSYYALVNAAVVAIAWFRSWRLLNLLGFASTFGIGSLWGASAYVPEKYASTQPFLALFFAFYLVVPLLFARRRPAGRRDLVDGCLVFGTPLVAFSLQAALLEGQRMPLAFCALGLAVLYAMLARALLWRSGYELLAQSWAVLAVGFATLAVPLCLSARATASVFALEGAGLVWLGLRRQRWLPQASGVALQLLAALALLLGLDNAHGDLRAVSNPTAMGMFLLALGGWASAWAARAHGRTVPAALFFLWGTAWWAGDCAHEIARFAAPALRADLALVLAGATGWLAAEVHRRRPAALLAQTLLAAVVLAALVLFWQSERHQHPLGGSFGTLAWLVFGLLGLRGLACLRLDAGRSAGAAQLAWWLLWALLASLEGRWVALEASLGQGWEFALAALPWLVLIALAQWRWDWLALPRDAAVAAPMRTPVSWSGFAVAAAIWLAMLKRPLSPAPLPWLPLLNPGELVQLATLGLGAAWLGSRHAGALLAGGGFLLLSASTLRCVHYWGGIGWTPGLLSSALAQTSLTVAWSVLGVLGWVLGSRRGQRGLWLAGAVLMGVVLAKLVLVDRTHLGNLAGIVSFIAYGVLCMIVGYLAPAPPRAGDNVETDA</sequence>
<feature type="transmembrane region" description="Helical" evidence="2">
    <location>
        <begin position="488"/>
        <end position="505"/>
    </location>
</feature>
<feature type="transmembrane region" description="Helical" evidence="2">
    <location>
        <begin position="293"/>
        <end position="315"/>
    </location>
</feature>